<dbReference type="HOGENOM" id="CLU_2589703_0_0_1"/>
<reference evidence="1 2" key="1">
    <citation type="journal article" date="2012" name="Science">
        <title>The Paleozoic origin of enzymatic lignin decomposition reconstructed from 31 fungal genomes.</title>
        <authorList>
            <person name="Floudas D."/>
            <person name="Binder M."/>
            <person name="Riley R."/>
            <person name="Barry K."/>
            <person name="Blanchette R.A."/>
            <person name="Henrissat B."/>
            <person name="Martinez A.T."/>
            <person name="Otillar R."/>
            <person name="Spatafora J.W."/>
            <person name="Yadav J.S."/>
            <person name="Aerts A."/>
            <person name="Benoit I."/>
            <person name="Boyd A."/>
            <person name="Carlson A."/>
            <person name="Copeland A."/>
            <person name="Coutinho P.M."/>
            <person name="de Vries R.P."/>
            <person name="Ferreira P."/>
            <person name="Findley K."/>
            <person name="Foster B."/>
            <person name="Gaskell J."/>
            <person name="Glotzer D."/>
            <person name="Gorecki P."/>
            <person name="Heitman J."/>
            <person name="Hesse C."/>
            <person name="Hori C."/>
            <person name="Igarashi K."/>
            <person name="Jurgens J.A."/>
            <person name="Kallen N."/>
            <person name="Kersten P."/>
            <person name="Kohler A."/>
            <person name="Kuees U."/>
            <person name="Kumar T.K.A."/>
            <person name="Kuo A."/>
            <person name="LaButti K."/>
            <person name="Larrondo L.F."/>
            <person name="Lindquist E."/>
            <person name="Ling A."/>
            <person name="Lombard V."/>
            <person name="Lucas S."/>
            <person name="Lundell T."/>
            <person name="Martin R."/>
            <person name="McLaughlin D.J."/>
            <person name="Morgenstern I."/>
            <person name="Morin E."/>
            <person name="Murat C."/>
            <person name="Nagy L.G."/>
            <person name="Nolan M."/>
            <person name="Ohm R.A."/>
            <person name="Patyshakuliyeva A."/>
            <person name="Rokas A."/>
            <person name="Ruiz-Duenas F.J."/>
            <person name="Sabat G."/>
            <person name="Salamov A."/>
            <person name="Samejima M."/>
            <person name="Schmutz J."/>
            <person name="Slot J.C."/>
            <person name="St John F."/>
            <person name="Stenlid J."/>
            <person name="Sun H."/>
            <person name="Sun S."/>
            <person name="Syed K."/>
            <person name="Tsang A."/>
            <person name="Wiebenga A."/>
            <person name="Young D."/>
            <person name="Pisabarro A."/>
            <person name="Eastwood D.C."/>
            <person name="Martin F."/>
            <person name="Cullen D."/>
            <person name="Grigoriev I.V."/>
            <person name="Hibbett D.S."/>
        </authorList>
    </citation>
    <scope>NUCLEOTIDE SEQUENCE [LARGE SCALE GENOMIC DNA]</scope>
    <source>
        <strain evidence="1 2">DJM-731 SS1</strain>
    </source>
</reference>
<protein>
    <submittedName>
        <fullName evidence="1">Uncharacterized protein</fullName>
    </submittedName>
</protein>
<dbReference type="GeneID" id="63689256"/>
<keyword evidence="2" id="KW-1185">Reference proteome</keyword>
<dbReference type="AlphaFoldDB" id="M5FQ18"/>
<evidence type="ECO:0000313" key="1">
    <source>
        <dbReference type="EMBL" id="EJT96674.1"/>
    </source>
</evidence>
<organism evidence="1 2">
    <name type="scientific">Dacryopinax primogenitus (strain DJM 731)</name>
    <name type="common">Brown rot fungus</name>
    <dbReference type="NCBI Taxonomy" id="1858805"/>
    <lineage>
        <taxon>Eukaryota</taxon>
        <taxon>Fungi</taxon>
        <taxon>Dikarya</taxon>
        <taxon>Basidiomycota</taxon>
        <taxon>Agaricomycotina</taxon>
        <taxon>Dacrymycetes</taxon>
        <taxon>Dacrymycetales</taxon>
        <taxon>Dacrymycetaceae</taxon>
        <taxon>Dacryopinax</taxon>
    </lineage>
</organism>
<name>M5FQ18_DACPD</name>
<dbReference type="EMBL" id="JH795881">
    <property type="protein sequence ID" value="EJT96674.1"/>
    <property type="molecule type" value="Genomic_DNA"/>
</dbReference>
<accession>M5FQ18</accession>
<sequence>MNILASDTQCQPLSGSVELSQRQRFYGIVMLAYRLRDRVYFSASSTSTVSKNIFISRKNEESTAEVKVHSMLRVWNTSWQ</sequence>
<dbReference type="Proteomes" id="UP000030653">
    <property type="component" value="Unassembled WGS sequence"/>
</dbReference>
<dbReference type="RefSeq" id="XP_040623572.1">
    <property type="nucleotide sequence ID" value="XM_040774194.1"/>
</dbReference>
<gene>
    <name evidence="1" type="ORF">DACRYDRAFT_25514</name>
</gene>
<evidence type="ECO:0000313" key="2">
    <source>
        <dbReference type="Proteomes" id="UP000030653"/>
    </source>
</evidence>
<proteinExistence type="predicted"/>